<gene>
    <name evidence="2" type="ORF">PBOR_21795</name>
</gene>
<evidence type="ECO:0000256" key="1">
    <source>
        <dbReference type="SAM" id="Phobius"/>
    </source>
</evidence>
<reference evidence="2" key="1">
    <citation type="submission" date="2014-08" db="EMBL/GenBank/DDBJ databases">
        <title>Comparative genomics of the Paenibacillus odorifer group.</title>
        <authorList>
            <person name="den Bakker H.C."/>
            <person name="Tsai Y.-C.Y.-C."/>
            <person name="Martin N."/>
            <person name="Korlach J."/>
            <person name="Wiedmann M."/>
        </authorList>
    </citation>
    <scope>NUCLEOTIDE SEQUENCE [LARGE SCALE GENOMIC DNA]</scope>
    <source>
        <strain evidence="2">DSM 13188</strain>
    </source>
</reference>
<dbReference type="HOGENOM" id="CLU_2001576_0_0_9"/>
<dbReference type="EMBL" id="CP009285">
    <property type="protein sequence ID" value="AIQ59283.1"/>
    <property type="molecule type" value="Genomic_DNA"/>
</dbReference>
<keyword evidence="3" id="KW-1185">Reference proteome</keyword>
<feature type="transmembrane region" description="Helical" evidence="1">
    <location>
        <begin position="35"/>
        <end position="51"/>
    </location>
</feature>
<name>A0A089LJF3_PAEBO</name>
<protein>
    <submittedName>
        <fullName evidence="2">Uncharacterized protein</fullName>
    </submittedName>
</protein>
<organism evidence="2 3">
    <name type="scientific">Paenibacillus borealis</name>
    <dbReference type="NCBI Taxonomy" id="160799"/>
    <lineage>
        <taxon>Bacteria</taxon>
        <taxon>Bacillati</taxon>
        <taxon>Bacillota</taxon>
        <taxon>Bacilli</taxon>
        <taxon>Bacillales</taxon>
        <taxon>Paenibacillaceae</taxon>
        <taxon>Paenibacillus</taxon>
    </lineage>
</organism>
<keyword evidence="1" id="KW-1133">Transmembrane helix</keyword>
<dbReference type="KEGG" id="pbd:PBOR_21795"/>
<sequence length="124" mass="13935">MVVSVIAIATTTVVWEGFKPVQEYKDVVRFVFQDIYYLFEAALILLTIAFGQKFGETLFKRGGLPYGGDVPCTHMGPNPYSPPRRLDGCLCVLHVSFIRNYIHNVEKKCAVFVCSDCGCVYSVR</sequence>
<evidence type="ECO:0000313" key="3">
    <source>
        <dbReference type="Proteomes" id="UP000029518"/>
    </source>
</evidence>
<keyword evidence="1" id="KW-0472">Membrane</keyword>
<evidence type="ECO:0000313" key="2">
    <source>
        <dbReference type="EMBL" id="AIQ59283.1"/>
    </source>
</evidence>
<dbReference type="AlphaFoldDB" id="A0A089LJF3"/>
<keyword evidence="1" id="KW-0812">Transmembrane</keyword>
<proteinExistence type="predicted"/>
<accession>A0A089LJF3</accession>
<dbReference type="Proteomes" id="UP000029518">
    <property type="component" value="Chromosome"/>
</dbReference>